<dbReference type="RefSeq" id="WP_055285342.1">
    <property type="nucleotide sequence ID" value="NZ_CYYP01000002.1"/>
</dbReference>
<evidence type="ECO:0000313" key="1">
    <source>
        <dbReference type="EMBL" id="CUN53478.1"/>
    </source>
</evidence>
<reference evidence="1 2" key="1">
    <citation type="submission" date="2015-09" db="EMBL/GenBank/DDBJ databases">
        <authorList>
            <consortium name="Pathogen Informatics"/>
        </authorList>
    </citation>
    <scope>NUCLEOTIDE SEQUENCE [LARGE SCALE GENOMIC DNA]</scope>
    <source>
        <strain evidence="1 2">2789STDY5608823</strain>
    </source>
</reference>
<evidence type="ECO:0000313" key="2">
    <source>
        <dbReference type="Proteomes" id="UP000095468"/>
    </source>
</evidence>
<sequence>MRAGDFVGAKIYRKPTEDKRTKKDGTPRSPKKLGKIHFPVFTPGGTRVVGFMVRQSDIAGMIERPDRFVALDAIGVYEGAIAVDDVKDTYDAAAAKRLDINLDDCIIWVGMDVRTESGDVVGYCSDVEFKPRSGIVQAFYVTAGAASSVLVGDTQVPPTMLRGYENGAMIVSDEVKSLGYSGGAAAKAAEASVVVGNKVKKGAKVLDDKGSVAVDKGSRALGKQLGKTRGMFKAFKDEYQKASGGSSKATK</sequence>
<organism evidence="1 2">
    <name type="scientific">Collinsella aerofaciens</name>
    <dbReference type="NCBI Taxonomy" id="74426"/>
    <lineage>
        <taxon>Bacteria</taxon>
        <taxon>Bacillati</taxon>
        <taxon>Actinomycetota</taxon>
        <taxon>Coriobacteriia</taxon>
        <taxon>Coriobacteriales</taxon>
        <taxon>Coriobacteriaceae</taxon>
        <taxon>Collinsella</taxon>
    </lineage>
</organism>
<dbReference type="InterPro" id="IPR011033">
    <property type="entry name" value="PRC_barrel-like_sf"/>
</dbReference>
<gene>
    <name evidence="1" type="ORF">ERS852381_00348</name>
</gene>
<dbReference type="AlphaFoldDB" id="A0A173XSZ9"/>
<accession>A0A173XSZ9</accession>
<proteinExistence type="predicted"/>
<protein>
    <submittedName>
        <fullName evidence="1">Uncharacterized protein conserved in bacteria</fullName>
    </submittedName>
</protein>
<dbReference type="EMBL" id="CYYP01000002">
    <property type="protein sequence ID" value="CUN53478.1"/>
    <property type="molecule type" value="Genomic_DNA"/>
</dbReference>
<dbReference type="SUPFAM" id="SSF50346">
    <property type="entry name" value="PRC-barrel domain"/>
    <property type="match status" value="1"/>
</dbReference>
<dbReference type="Proteomes" id="UP000095468">
    <property type="component" value="Unassembled WGS sequence"/>
</dbReference>
<name>A0A173XSZ9_9ACTN</name>